<evidence type="ECO:0000256" key="1">
    <source>
        <dbReference type="SAM" id="Coils"/>
    </source>
</evidence>
<dbReference type="Proteomes" id="UP000290189">
    <property type="component" value="Unassembled WGS sequence"/>
</dbReference>
<dbReference type="EMBL" id="CDSF01000082">
    <property type="protein sequence ID" value="CEO98072.1"/>
    <property type="molecule type" value="Genomic_DNA"/>
</dbReference>
<accession>A0A0G4IS82</accession>
<geneLocation type="mitochondrion" evidence="4"/>
<evidence type="ECO:0000313" key="4">
    <source>
        <dbReference type="EMBL" id="SPQ96108.1"/>
    </source>
</evidence>
<feature type="coiled-coil region" evidence="1">
    <location>
        <begin position="219"/>
        <end position="246"/>
    </location>
</feature>
<feature type="region of interest" description="Disordered" evidence="2">
    <location>
        <begin position="371"/>
        <end position="394"/>
    </location>
</feature>
<reference evidence="3 5" key="1">
    <citation type="submission" date="2015-02" db="EMBL/GenBank/DDBJ databases">
        <authorList>
            <person name="Chooi Y.-H."/>
        </authorList>
    </citation>
    <scope>NUCLEOTIDE SEQUENCE [LARGE SCALE GENOMIC DNA]</scope>
    <source>
        <strain evidence="3">E3</strain>
    </source>
</reference>
<feature type="coiled-coil region" evidence="1">
    <location>
        <begin position="64"/>
        <end position="141"/>
    </location>
</feature>
<keyword evidence="4" id="KW-0496">Mitochondrion</keyword>
<dbReference type="Proteomes" id="UP000039324">
    <property type="component" value="Unassembled WGS sequence"/>
</dbReference>
<gene>
    <name evidence="3" type="ORF">PBRA_006186</name>
    <name evidence="4" type="ORF">PLBR_LOCUS3323</name>
</gene>
<evidence type="ECO:0000313" key="5">
    <source>
        <dbReference type="Proteomes" id="UP000039324"/>
    </source>
</evidence>
<evidence type="ECO:0000256" key="2">
    <source>
        <dbReference type="SAM" id="MobiDB-lite"/>
    </source>
</evidence>
<name>A0A0G4IS82_PLABS</name>
<sequence length="394" mass="43522">MDRRLWLGAQCGGAPTSCATGVHAVLQLGNFGPLTVAMVDDGAPPLSISHAVLDGVERGDSHAVAQMRTLIVQAHEQIATLENLNARLRDRVSKLVAKGTEIENKLLELKSAPSKDLDALQEQMQRRKDQMDHTLAELVEQNSRLLLEKKVLEGIVEDKNRRLVEVQAAYLMMMDKIEAQKIVLDQSHARSQTISDQLKQYESQLRNVSEIQLANQGLLDQYSKDVQCEREESATLRNANDELQLQIASQAGYLTRSQQRISELEAVVFRRQKEDAGDDQLLKELRDSGAQVDRSIAEVGAREKKHVDDLCRFSSFAAQLLQRTTQNAECQTSVTPDPVPEECRKLAIEAPVPVPEAPSITACPTICPTVEVTPPADPVADELPQPSEEARSGS</sequence>
<proteinExistence type="predicted"/>
<protein>
    <submittedName>
        <fullName evidence="3">Uncharacterized protein</fullName>
    </submittedName>
</protein>
<dbReference type="EMBL" id="OVEO01000005">
    <property type="protein sequence ID" value="SPQ96108.1"/>
    <property type="molecule type" value="Genomic_DNA"/>
</dbReference>
<evidence type="ECO:0000313" key="6">
    <source>
        <dbReference type="Proteomes" id="UP000290189"/>
    </source>
</evidence>
<organism evidence="3 5">
    <name type="scientific">Plasmodiophora brassicae</name>
    <name type="common">Clubroot disease agent</name>
    <dbReference type="NCBI Taxonomy" id="37360"/>
    <lineage>
        <taxon>Eukaryota</taxon>
        <taxon>Sar</taxon>
        <taxon>Rhizaria</taxon>
        <taxon>Endomyxa</taxon>
        <taxon>Phytomyxea</taxon>
        <taxon>Plasmodiophorida</taxon>
        <taxon>Plasmodiophoridae</taxon>
        <taxon>Plasmodiophora</taxon>
    </lineage>
</organism>
<reference evidence="4 6" key="2">
    <citation type="submission" date="2018-03" db="EMBL/GenBank/DDBJ databases">
        <authorList>
            <person name="Fogelqvist J."/>
        </authorList>
    </citation>
    <scope>NUCLEOTIDE SEQUENCE [LARGE SCALE GENOMIC DNA]</scope>
</reference>
<evidence type="ECO:0000313" key="3">
    <source>
        <dbReference type="EMBL" id="CEO98072.1"/>
    </source>
</evidence>
<keyword evidence="1" id="KW-0175">Coiled coil</keyword>
<keyword evidence="5" id="KW-1185">Reference proteome</keyword>
<dbReference type="AlphaFoldDB" id="A0A0G4IS82"/>